<keyword evidence="2" id="KW-0732">Signal</keyword>
<dbReference type="Proteomes" id="UP001597400">
    <property type="component" value="Unassembled WGS sequence"/>
</dbReference>
<comment type="caution">
    <text evidence="3">The sequence shown here is derived from an EMBL/GenBank/DDBJ whole genome shotgun (WGS) entry which is preliminary data.</text>
</comment>
<evidence type="ECO:0000256" key="1">
    <source>
        <dbReference type="ARBA" id="ARBA00009330"/>
    </source>
</evidence>
<feature type="signal peptide" evidence="2">
    <location>
        <begin position="1"/>
        <end position="24"/>
    </location>
</feature>
<dbReference type="EMBL" id="JBHUGS010000002">
    <property type="protein sequence ID" value="MFD1950768.1"/>
    <property type="molecule type" value="Genomic_DNA"/>
</dbReference>
<evidence type="ECO:0000256" key="2">
    <source>
        <dbReference type="SAM" id="SignalP"/>
    </source>
</evidence>
<evidence type="ECO:0000313" key="4">
    <source>
        <dbReference type="Proteomes" id="UP001597400"/>
    </source>
</evidence>
<reference evidence="4" key="1">
    <citation type="journal article" date="2019" name="Int. J. Syst. Evol. Microbiol.">
        <title>The Global Catalogue of Microorganisms (GCM) 10K type strain sequencing project: providing services to taxonomists for standard genome sequencing and annotation.</title>
        <authorList>
            <consortium name="The Broad Institute Genomics Platform"/>
            <consortium name="The Broad Institute Genome Sequencing Center for Infectious Disease"/>
            <person name="Wu L."/>
            <person name="Ma J."/>
        </authorList>
    </citation>
    <scope>NUCLEOTIDE SEQUENCE [LARGE SCALE GENOMIC DNA]</scope>
    <source>
        <strain evidence="4">CGMCC 1.12702</strain>
    </source>
</reference>
<comment type="similarity">
    <text evidence="1">Belongs to the OmpW/AlkL family.</text>
</comment>
<name>A0ABW4TZQ6_9SPHN</name>
<dbReference type="PANTHER" id="PTHR36920">
    <property type="match status" value="1"/>
</dbReference>
<sequence>MRILSSTATLLALAAACVATPATAQHKGDVLVRVRAIMVSPNESSGGVQPSFPGARIGVTDSFAPELDFTYMLSDHIGTELILATTKHTLQGRGTLAALDKVASTWVLPPTLTLQYHLRPNARIRPYVGAGVNYTIFYSSKASGALNTAIGETDVHLKDSFGYVLQAGFDVDISAKLFANFDVKYVDIDTRARLRTGALVNRVDAGIDPLVFGVGLGMRF</sequence>
<proteinExistence type="inferred from homology"/>
<protein>
    <submittedName>
        <fullName evidence="3">OmpW family protein</fullName>
    </submittedName>
</protein>
<evidence type="ECO:0000313" key="3">
    <source>
        <dbReference type="EMBL" id="MFD1950768.1"/>
    </source>
</evidence>
<dbReference type="InterPro" id="IPR005618">
    <property type="entry name" value="OMPW"/>
</dbReference>
<feature type="chain" id="PRO_5047383885" evidence="2">
    <location>
        <begin position="25"/>
        <end position="220"/>
    </location>
</feature>
<dbReference type="InterPro" id="IPR011250">
    <property type="entry name" value="OMP/PagP_B-barrel"/>
</dbReference>
<dbReference type="Pfam" id="PF03922">
    <property type="entry name" value="OmpW"/>
    <property type="match status" value="1"/>
</dbReference>
<organism evidence="3 4">
    <name type="scientific">Sphingomonas arantia</name>
    <dbReference type="NCBI Taxonomy" id="1460676"/>
    <lineage>
        <taxon>Bacteria</taxon>
        <taxon>Pseudomonadati</taxon>
        <taxon>Pseudomonadota</taxon>
        <taxon>Alphaproteobacteria</taxon>
        <taxon>Sphingomonadales</taxon>
        <taxon>Sphingomonadaceae</taxon>
        <taxon>Sphingomonas</taxon>
    </lineage>
</organism>
<dbReference type="Gene3D" id="2.40.160.20">
    <property type="match status" value="1"/>
</dbReference>
<dbReference type="PANTHER" id="PTHR36920:SF1">
    <property type="entry name" value="OUTER MEMBRANE PROTEIN W"/>
    <property type="match status" value="1"/>
</dbReference>
<dbReference type="PROSITE" id="PS51257">
    <property type="entry name" value="PROKAR_LIPOPROTEIN"/>
    <property type="match status" value="1"/>
</dbReference>
<accession>A0ABW4TZQ6</accession>
<dbReference type="RefSeq" id="WP_380929023.1">
    <property type="nucleotide sequence ID" value="NZ_JBHUGS010000002.1"/>
</dbReference>
<dbReference type="SUPFAM" id="SSF56925">
    <property type="entry name" value="OMPA-like"/>
    <property type="match status" value="1"/>
</dbReference>
<keyword evidence="4" id="KW-1185">Reference proteome</keyword>
<gene>
    <name evidence="3" type="ORF">ACFSGX_08310</name>
</gene>